<dbReference type="Pfam" id="PF07969">
    <property type="entry name" value="Amidohydro_3"/>
    <property type="match status" value="1"/>
</dbReference>
<name>A0A3P3W9I6_9FLAO</name>
<dbReference type="InterPro" id="IPR013108">
    <property type="entry name" value="Amidohydro_3"/>
</dbReference>
<gene>
    <name evidence="2" type="ORF">EG849_08195</name>
</gene>
<keyword evidence="3" id="KW-1185">Reference proteome</keyword>
<dbReference type="AlphaFoldDB" id="A0A3P3W9I6"/>
<reference evidence="2 3" key="1">
    <citation type="submission" date="2018-11" db="EMBL/GenBank/DDBJ databases">
        <title>Flavobacterium sp. nov., YIM 102600 draft genome.</title>
        <authorList>
            <person name="Li G."/>
            <person name="Jiang Y."/>
        </authorList>
    </citation>
    <scope>NUCLEOTIDE SEQUENCE [LARGE SCALE GENOMIC DNA]</scope>
    <source>
        <strain evidence="2 3">YIM 102600</strain>
    </source>
</reference>
<dbReference type="SUPFAM" id="SSF51556">
    <property type="entry name" value="Metallo-dependent hydrolases"/>
    <property type="match status" value="1"/>
</dbReference>
<dbReference type="GO" id="GO:0016810">
    <property type="term" value="F:hydrolase activity, acting on carbon-nitrogen (but not peptide) bonds"/>
    <property type="evidence" value="ECO:0007669"/>
    <property type="project" value="InterPro"/>
</dbReference>
<dbReference type="EMBL" id="RQVR01000008">
    <property type="protein sequence ID" value="RRJ91364.1"/>
    <property type="molecule type" value="Genomic_DNA"/>
</dbReference>
<evidence type="ECO:0000313" key="3">
    <source>
        <dbReference type="Proteomes" id="UP000271937"/>
    </source>
</evidence>
<dbReference type="Proteomes" id="UP000271937">
    <property type="component" value="Unassembled WGS sequence"/>
</dbReference>
<dbReference type="Gene3D" id="2.30.40.10">
    <property type="entry name" value="Urease, subunit C, domain 1"/>
    <property type="match status" value="1"/>
</dbReference>
<dbReference type="PANTHER" id="PTHR22642">
    <property type="entry name" value="IMIDAZOLONEPROPIONASE"/>
    <property type="match status" value="1"/>
</dbReference>
<dbReference type="Gene3D" id="3.10.310.70">
    <property type="match status" value="1"/>
</dbReference>
<feature type="domain" description="Amidohydrolase 3" evidence="1">
    <location>
        <begin position="64"/>
        <end position="312"/>
    </location>
</feature>
<sequence>MLLTLFSSCSKNTNSADTIVFNANVWTGDENQKTAQAFAIKGDEILDIGTDEAMQQYKGSNTKMIDAEGKFITPGFIDAHMHLMRSGEMLLNVQLRDAKSPEEFTQRIADFSKTIDAETWITGGSWDQTQWGGEMPRKDWIDGVTPNKPVVVMRMDGHMLLANSAALKIAGVDKNTADIAGGEIIRDANGEPTGLLKDNAMNLLLDIIRAWSEKRKHEILKAASQHLLENGVTSVTDMEGLNPSFQSYETADQLRTANELNIRIYEGAALGDFAKVNKADYKNDKWVKFGLVKGFVDGSLGSRTAAFKYDYSDAPGNK</sequence>
<accession>A0A3P3W9I6</accession>
<proteinExistence type="predicted"/>
<dbReference type="PANTHER" id="PTHR22642:SF2">
    <property type="entry name" value="PROTEIN LONG AFTER FAR-RED 3"/>
    <property type="match status" value="1"/>
</dbReference>
<evidence type="ECO:0000313" key="2">
    <source>
        <dbReference type="EMBL" id="RRJ91364.1"/>
    </source>
</evidence>
<evidence type="ECO:0000259" key="1">
    <source>
        <dbReference type="Pfam" id="PF07969"/>
    </source>
</evidence>
<protein>
    <recommendedName>
        <fullName evidence="1">Amidohydrolase 3 domain-containing protein</fullName>
    </recommendedName>
</protein>
<dbReference type="OrthoDB" id="9767366at2"/>
<dbReference type="SUPFAM" id="SSF51338">
    <property type="entry name" value="Composite domain of metallo-dependent hydrolases"/>
    <property type="match status" value="1"/>
</dbReference>
<dbReference type="Gene3D" id="3.20.20.140">
    <property type="entry name" value="Metal-dependent hydrolases"/>
    <property type="match status" value="1"/>
</dbReference>
<comment type="caution">
    <text evidence="2">The sequence shown here is derived from an EMBL/GenBank/DDBJ whole genome shotgun (WGS) entry which is preliminary data.</text>
</comment>
<organism evidence="2 3">
    <name type="scientific">Flavobacterium macacae</name>
    <dbReference type="NCBI Taxonomy" id="2488993"/>
    <lineage>
        <taxon>Bacteria</taxon>
        <taxon>Pseudomonadati</taxon>
        <taxon>Bacteroidota</taxon>
        <taxon>Flavobacteriia</taxon>
        <taxon>Flavobacteriales</taxon>
        <taxon>Flavobacteriaceae</taxon>
        <taxon>Flavobacterium</taxon>
    </lineage>
</organism>
<dbReference type="InterPro" id="IPR011059">
    <property type="entry name" value="Metal-dep_hydrolase_composite"/>
</dbReference>
<dbReference type="InterPro" id="IPR032466">
    <property type="entry name" value="Metal_Hydrolase"/>
</dbReference>